<dbReference type="Gene3D" id="3.30.1050.10">
    <property type="entry name" value="SCP2 sterol-binding domain"/>
    <property type="match status" value="2"/>
</dbReference>
<dbReference type="GeneID" id="31359932"/>
<accession>D3B7K7</accession>
<organism evidence="2 3">
    <name type="scientific">Heterostelium pallidum (strain ATCC 26659 / Pp 5 / PN500)</name>
    <name type="common">Cellular slime mold</name>
    <name type="synonym">Polysphondylium pallidum</name>
    <dbReference type="NCBI Taxonomy" id="670386"/>
    <lineage>
        <taxon>Eukaryota</taxon>
        <taxon>Amoebozoa</taxon>
        <taxon>Evosea</taxon>
        <taxon>Eumycetozoa</taxon>
        <taxon>Dictyostelia</taxon>
        <taxon>Acytosteliales</taxon>
        <taxon>Acytosteliaceae</taxon>
        <taxon>Heterostelium</taxon>
    </lineage>
</organism>
<feature type="domain" description="SCP2" evidence="1">
    <location>
        <begin position="157"/>
        <end position="247"/>
    </location>
</feature>
<dbReference type="STRING" id="670386.D3B7K7"/>
<dbReference type="FunFam" id="3.30.1050.10:FF:000001">
    <property type="entry name" value="Putative Non-specific lipid-transfer protein"/>
    <property type="match status" value="1"/>
</dbReference>
<dbReference type="Proteomes" id="UP000001396">
    <property type="component" value="Unassembled WGS sequence"/>
</dbReference>
<dbReference type="AlphaFoldDB" id="D3B7K7"/>
<reference evidence="2 3" key="1">
    <citation type="journal article" date="2011" name="Genome Res.">
        <title>Phylogeny-wide analysis of social amoeba genomes highlights ancient origins for complex intercellular communication.</title>
        <authorList>
            <person name="Heidel A.J."/>
            <person name="Lawal H.M."/>
            <person name="Felder M."/>
            <person name="Schilde C."/>
            <person name="Helps N.R."/>
            <person name="Tunggal B."/>
            <person name="Rivero F."/>
            <person name="John U."/>
            <person name="Schleicher M."/>
            <person name="Eichinger L."/>
            <person name="Platzer M."/>
            <person name="Noegel A.A."/>
            <person name="Schaap P."/>
            <person name="Gloeckner G."/>
        </authorList>
    </citation>
    <scope>NUCLEOTIDE SEQUENCE [LARGE SCALE GENOMIC DNA]</scope>
    <source>
        <strain evidence="3">ATCC 26659 / Pp 5 / PN500</strain>
    </source>
</reference>
<dbReference type="PANTHER" id="PTHR10094:SF25">
    <property type="entry name" value="SCP2 STEROL-BINDING DOMAIN-CONTAINING PROTEIN 1"/>
    <property type="match status" value="1"/>
</dbReference>
<dbReference type="OMA" id="APKADCT"/>
<dbReference type="FunCoup" id="D3B7K7">
    <property type="interactions" value="22"/>
</dbReference>
<dbReference type="InParanoid" id="D3B7K7"/>
<keyword evidence="3" id="KW-1185">Reference proteome</keyword>
<evidence type="ECO:0000313" key="3">
    <source>
        <dbReference type="Proteomes" id="UP000001396"/>
    </source>
</evidence>
<dbReference type="RefSeq" id="XP_020434867.1">
    <property type="nucleotide sequence ID" value="XM_020575347.1"/>
</dbReference>
<dbReference type="EMBL" id="ADBJ01000018">
    <property type="protein sequence ID" value="EFA82750.1"/>
    <property type="molecule type" value="Genomic_DNA"/>
</dbReference>
<proteinExistence type="predicted"/>
<dbReference type="PANTHER" id="PTHR10094">
    <property type="entry name" value="STEROL CARRIER PROTEIN 2 SCP-2 FAMILY PROTEIN"/>
    <property type="match status" value="1"/>
</dbReference>
<gene>
    <name evidence="2" type="ORF">PPL_04445</name>
</gene>
<dbReference type="InterPro" id="IPR003033">
    <property type="entry name" value="SCP2_sterol-bd_dom"/>
</dbReference>
<evidence type="ECO:0000259" key="1">
    <source>
        <dbReference type="Pfam" id="PF02036"/>
    </source>
</evidence>
<protein>
    <submittedName>
        <fullName evidence="2">P11915 Nonspecific lipid-transfer protein</fullName>
    </submittedName>
</protein>
<comment type="caution">
    <text evidence="2">The sequence shown here is derived from an EMBL/GenBank/DDBJ whole genome shotgun (WGS) entry which is preliminary data.</text>
</comment>
<dbReference type="InterPro" id="IPR036527">
    <property type="entry name" value="SCP2_sterol-bd_dom_sf"/>
</dbReference>
<evidence type="ECO:0000313" key="2">
    <source>
        <dbReference type="EMBL" id="EFA82750.1"/>
    </source>
</evidence>
<dbReference type="Pfam" id="PF02036">
    <property type="entry name" value="SCP2"/>
    <property type="match status" value="2"/>
</dbReference>
<sequence>MSATAVFTTLESVLKKDGESVVKSVNGIYQFVINTASGAVTWAVDLKNGAGSIKNEKHAKPDCTITMSESDFVDLMAGKLNGQTAFMQKKLKISGNMALAMKLNNIVKKIKEAEKSAPAAATPATTTPAAPAAAAAGLADGTPVGKIFDDLSKTVGTRPQLVKSINGIYQFNITGSGAPKTYTVDLKNAPGAVKSGAPAKADCTITIKDTDFLDLFSGKVNGQVLFGQGKLKIQGNMGLAMKLGQITKPASKL</sequence>
<dbReference type="SUPFAM" id="SSF55718">
    <property type="entry name" value="SCP-like"/>
    <property type="match status" value="2"/>
</dbReference>
<feature type="domain" description="SCP2" evidence="1">
    <location>
        <begin position="15"/>
        <end position="108"/>
    </location>
</feature>
<dbReference type="GO" id="GO:0005829">
    <property type="term" value="C:cytosol"/>
    <property type="evidence" value="ECO:0007669"/>
    <property type="project" value="TreeGrafter"/>
</dbReference>
<name>D3B7K7_HETP5</name>